<dbReference type="InterPro" id="IPR018702">
    <property type="entry name" value="DUF2207"/>
</dbReference>
<feature type="transmembrane region" description="Helical" evidence="2">
    <location>
        <begin position="453"/>
        <end position="475"/>
    </location>
</feature>
<evidence type="ECO:0000313" key="7">
    <source>
        <dbReference type="Proteomes" id="UP000036520"/>
    </source>
</evidence>
<feature type="domain" description="Predicted membrane protein YciQ-like C-terminal" evidence="5">
    <location>
        <begin position="274"/>
        <end position="563"/>
    </location>
</feature>
<keyword evidence="3" id="KW-0732">Signal</keyword>
<evidence type="ECO:0000256" key="3">
    <source>
        <dbReference type="SAM" id="SignalP"/>
    </source>
</evidence>
<organism evidence="6 7">
    <name type="scientific">Cyclobacterium amurskyense</name>
    <dbReference type="NCBI Taxonomy" id="320787"/>
    <lineage>
        <taxon>Bacteria</taxon>
        <taxon>Pseudomonadati</taxon>
        <taxon>Bacteroidota</taxon>
        <taxon>Cytophagia</taxon>
        <taxon>Cytophagales</taxon>
        <taxon>Cyclobacteriaceae</taxon>
        <taxon>Cyclobacterium</taxon>
    </lineage>
</organism>
<keyword evidence="2" id="KW-0472">Membrane</keyword>
<dbReference type="STRING" id="320787.CA2015_1327"/>
<feature type="transmembrane region" description="Helical" evidence="2">
    <location>
        <begin position="386"/>
        <end position="406"/>
    </location>
</feature>
<dbReference type="KEGG" id="camu:CA2015_1327"/>
<dbReference type="Proteomes" id="UP000036520">
    <property type="component" value="Chromosome"/>
</dbReference>
<evidence type="ECO:0008006" key="8">
    <source>
        <dbReference type="Google" id="ProtNLM"/>
    </source>
</evidence>
<feature type="transmembrane region" description="Helical" evidence="2">
    <location>
        <begin position="238"/>
        <end position="256"/>
    </location>
</feature>
<proteinExistence type="predicted"/>
<feature type="compositionally biased region" description="Gly residues" evidence="1">
    <location>
        <begin position="621"/>
        <end position="641"/>
    </location>
</feature>
<feature type="transmembrane region" description="Helical" evidence="2">
    <location>
        <begin position="418"/>
        <end position="441"/>
    </location>
</feature>
<accession>A0A0H4P9D9</accession>
<evidence type="ECO:0000256" key="1">
    <source>
        <dbReference type="SAM" id="MobiDB-lite"/>
    </source>
</evidence>
<evidence type="ECO:0000259" key="5">
    <source>
        <dbReference type="Pfam" id="PF20990"/>
    </source>
</evidence>
<dbReference type="AlphaFoldDB" id="A0A0H4P9D9"/>
<keyword evidence="7" id="KW-1185">Reference proteome</keyword>
<protein>
    <recommendedName>
        <fullName evidence="8">Transmembrane signal peptide protein</fullName>
    </recommendedName>
</protein>
<dbReference type="InterPro" id="IPR048389">
    <property type="entry name" value="YciQ-like_C"/>
</dbReference>
<evidence type="ECO:0000256" key="2">
    <source>
        <dbReference type="SAM" id="Phobius"/>
    </source>
</evidence>
<feature type="signal peptide" evidence="3">
    <location>
        <begin position="1"/>
        <end position="21"/>
    </location>
</feature>
<sequence length="641" mass="71315">MHRYYLVFIMILLSGSFSLLAQDQEEILKYHSEINVQPDGYLNVTEDITVRSNGYDIKRGIFRSFPVRYRDRYNNQVSVGLKVLSVKKDGNDEPYKVIRQGDYEVIRIGDENTLLAPGIYSYSISYKTDRQIGFFKEFDELYWNAIGPEWDFTILEASARINLPSGGIIGQYAAYSGKSGTSSCSCTLDKEAENSLYVKTNEPLLAKEALTLAVSWQKGLIPAPSQAEKTNAFFRDNAGIFILAIGLLLVLTYYFYSWNKVGRDPHKGGIYPMFDPPEGLDAASMRYLYKMNFDSQTYLAGIVELATKGWVKIIEEKKKKFTLEKIQTKEGNLNPGYKKIMNSLFPLGEERISLEQKEHKKIGGAMRALQKDLYSRLHGSHFKNNYTWVVPGFILSILILALAIKYTIPLLLEAEKTLLIFGLVYCVLLLIFLGKIFMTYMEYMDKGHVKRSTVIIESLILAILIGVPVFLIIQFNIKPAFGFLFLFLLIGLTNVVFISLMKAPTVKGRKLMDKIEGFRMYLNAAEKPLLETYNPPGVTPEVFEKFLPYAIALEVGEAWGKAFEKSLTELGEEYQNRSSYRPIWYTGSAFTAGSLAAFSSDLSSTFGSAIANSSSPPGSSSGSGGGGSAGGGGGGGGGGGW</sequence>
<evidence type="ECO:0000313" key="6">
    <source>
        <dbReference type="EMBL" id="AKP50774.1"/>
    </source>
</evidence>
<keyword evidence="2" id="KW-1133">Transmembrane helix</keyword>
<feature type="chain" id="PRO_5005207880" description="Transmembrane signal peptide protein" evidence="3">
    <location>
        <begin position="22"/>
        <end position="641"/>
    </location>
</feature>
<evidence type="ECO:0000259" key="4">
    <source>
        <dbReference type="Pfam" id="PF09972"/>
    </source>
</evidence>
<feature type="domain" description="DUF2207" evidence="4">
    <location>
        <begin position="26"/>
        <end position="216"/>
    </location>
</feature>
<feature type="region of interest" description="Disordered" evidence="1">
    <location>
        <begin position="609"/>
        <end position="641"/>
    </location>
</feature>
<name>A0A0H4P9D9_9BACT</name>
<dbReference type="EMBL" id="CP012040">
    <property type="protein sequence ID" value="AKP50774.1"/>
    <property type="molecule type" value="Genomic_DNA"/>
</dbReference>
<gene>
    <name evidence="6" type="ORF">CA2015_1327</name>
</gene>
<dbReference type="Pfam" id="PF20990">
    <property type="entry name" value="DUF2207_C"/>
    <property type="match status" value="1"/>
</dbReference>
<reference evidence="6 7" key="1">
    <citation type="submission" date="2015-07" db="EMBL/GenBank/DDBJ databases">
        <authorList>
            <person name="Kim K.M."/>
        </authorList>
    </citation>
    <scope>NUCLEOTIDE SEQUENCE [LARGE SCALE GENOMIC DNA]</scope>
    <source>
        <strain evidence="6 7">KCTC 12363</strain>
    </source>
</reference>
<dbReference type="OrthoDB" id="9767603at2"/>
<dbReference type="Pfam" id="PF09972">
    <property type="entry name" value="DUF2207"/>
    <property type="match status" value="1"/>
</dbReference>
<keyword evidence="2" id="KW-0812">Transmembrane</keyword>
<feature type="transmembrane region" description="Helical" evidence="2">
    <location>
        <begin position="481"/>
        <end position="501"/>
    </location>
</feature>